<feature type="region of interest" description="Disordered" evidence="1">
    <location>
        <begin position="463"/>
        <end position="492"/>
    </location>
</feature>
<dbReference type="InParanoid" id="A0A0D2WWV5"/>
<dbReference type="Pfam" id="PF12796">
    <property type="entry name" value="Ank_2"/>
    <property type="match status" value="1"/>
</dbReference>
<dbReference type="PhylomeDB" id="A0A0D2WWV5"/>
<reference evidence="3" key="1">
    <citation type="submission" date="2011-02" db="EMBL/GenBank/DDBJ databases">
        <title>The Genome Sequence of Capsaspora owczarzaki ATCC 30864.</title>
        <authorList>
            <person name="Russ C."/>
            <person name="Cuomo C."/>
            <person name="Burger G."/>
            <person name="Gray M.W."/>
            <person name="Holland P.W.H."/>
            <person name="King N."/>
            <person name="Lang F.B.F."/>
            <person name="Roger A.J."/>
            <person name="Ruiz-Trillo I."/>
            <person name="Young S.K."/>
            <person name="Zeng Q."/>
            <person name="Gargeya S."/>
            <person name="Alvarado L."/>
            <person name="Berlin A."/>
            <person name="Chapman S.B."/>
            <person name="Chen Z."/>
            <person name="Freedman E."/>
            <person name="Gellesch M."/>
            <person name="Goldberg J."/>
            <person name="Griggs A."/>
            <person name="Gujja S."/>
            <person name="Heilman E."/>
            <person name="Heiman D."/>
            <person name="Howarth C."/>
            <person name="Mehta T."/>
            <person name="Neiman D."/>
            <person name="Pearson M."/>
            <person name="Roberts A."/>
            <person name="Saif S."/>
            <person name="Shea T."/>
            <person name="Shenoy N."/>
            <person name="Sisk P."/>
            <person name="Stolte C."/>
            <person name="Sykes S."/>
            <person name="White J."/>
            <person name="Yandava C."/>
            <person name="Haas B."/>
            <person name="Nusbaum C."/>
            <person name="Birren B."/>
        </authorList>
    </citation>
    <scope>NUCLEOTIDE SEQUENCE</scope>
    <source>
        <strain evidence="3">ATCC 30864</strain>
    </source>
</reference>
<dbReference type="InterPro" id="IPR002110">
    <property type="entry name" value="Ankyrin_rpt"/>
</dbReference>
<dbReference type="PANTHER" id="PTHR12349">
    <property type="entry name" value="ANKYRIN REPEAT AND LEM DOMAIN-CONTAINING PROTEIN 2"/>
    <property type="match status" value="1"/>
</dbReference>
<keyword evidence="3" id="KW-1185">Reference proteome</keyword>
<dbReference type="eggNOG" id="ENOG502QQ4Z">
    <property type="taxonomic scope" value="Eukaryota"/>
</dbReference>
<dbReference type="OrthoDB" id="7446186at2759"/>
<feature type="region of interest" description="Disordered" evidence="1">
    <location>
        <begin position="103"/>
        <end position="130"/>
    </location>
</feature>
<proteinExistence type="predicted"/>
<sequence>MEASSPPPAATTAPGHPDDTNEANNNATSTSGSPAAGPPPAAVIDLAALDNRQLFKLMSDLGLSASPITKQTRMFAERKVRDRLQATSGSAAAIVVSSSPTANPVQVQQAPGDPVPVQEPSVQDAAPGRITEPIPGCQTYYAVVVRDTVPGESAPPVINLVRSGVYSAIPKKGPGMPQELLKSLQFDKFRDFDAAARYVQEAIVSAGQAGTGTARPTGSALSATTAAVAAENVSQYRTPEASTLGRFAREIEQGNLESVQKQINDNPKFLVDSSNRPMLLAVQDRSTALHVAAQHNRRDICQFIVGRLKSDDFWTVLFPSGHDKHEALLDHVNARDRLMETPLHRACKWGSKSVVAYLLSLDDLTDRSAANEDGKTAEEIICTRDNSAQARNIKDLFVGQYYIPLYRTDDASAPVVGLPFSSPVRPDTRNAAAVSLERILPPEELAHTKSLAFQASAGGHEAWLSASSPSGVLRRTESTQGRLPEWSPLMDRDLHSPRSNAAALPTGHGTHKLCATAGPMTERQAQEFREKWSPLAGRTHSNIESPKKQHTPMLRQHHGLLQGNGGRLGSPAAAETSAPGSHIASPFSTPTKSASLAASQFTSPSLSPFSSHPRRQTDTQRLQNAEKGFEVIGRRLSTEFHTPWQEHWAFLRTSCNAEDPEAHELFEKYLAERPNHLFINGPAFRKDDRDFFEAMGDHIPNSTKFPLVSKWYHRTEAEIQNRANQRSRLSTPVSTPTRPAVEGMQTLSNAMAQLTLKPGQGLDFDR</sequence>
<dbReference type="InterPro" id="IPR036770">
    <property type="entry name" value="Ankyrin_rpt-contain_sf"/>
</dbReference>
<dbReference type="STRING" id="595528.A0A0D2WWV5"/>
<dbReference type="Proteomes" id="UP000008743">
    <property type="component" value="Unassembled WGS sequence"/>
</dbReference>
<name>A0A0D2WWV5_CAPO3</name>
<accession>A0A0D2WWV5</accession>
<feature type="region of interest" description="Disordered" evidence="1">
    <location>
        <begin position="558"/>
        <end position="621"/>
    </location>
</feature>
<dbReference type="AlphaFoldDB" id="A0A0D2WWV5"/>
<dbReference type="EMBL" id="KE346373">
    <property type="protein sequence ID" value="KJE97088.1"/>
    <property type="molecule type" value="Genomic_DNA"/>
</dbReference>
<gene>
    <name evidence="2" type="ORF">CAOG_007559</name>
</gene>
<dbReference type="PANTHER" id="PTHR12349:SF4">
    <property type="entry name" value="ANKYRIN REPEAT AND LEM DOMAIN-CONTAINING PROTEIN 2"/>
    <property type="match status" value="1"/>
</dbReference>
<feature type="region of interest" description="Disordered" evidence="1">
    <location>
        <begin position="1"/>
        <end position="39"/>
    </location>
</feature>
<dbReference type="SUPFAM" id="SSF48403">
    <property type="entry name" value="Ankyrin repeat"/>
    <property type="match status" value="1"/>
</dbReference>
<organism evidence="2 3">
    <name type="scientific">Capsaspora owczarzaki (strain ATCC 30864)</name>
    <dbReference type="NCBI Taxonomy" id="595528"/>
    <lineage>
        <taxon>Eukaryota</taxon>
        <taxon>Filasterea</taxon>
        <taxon>Capsaspora</taxon>
    </lineage>
</organism>
<protein>
    <submittedName>
        <fullName evidence="2">Uncharacterized protein</fullName>
    </submittedName>
</protein>
<evidence type="ECO:0000313" key="3">
    <source>
        <dbReference type="Proteomes" id="UP000008743"/>
    </source>
</evidence>
<feature type="compositionally biased region" description="Polar residues" evidence="1">
    <location>
        <begin position="586"/>
        <end position="610"/>
    </location>
</feature>
<dbReference type="SMART" id="SM00248">
    <property type="entry name" value="ANK"/>
    <property type="match status" value="2"/>
</dbReference>
<dbReference type="Gene3D" id="1.25.40.20">
    <property type="entry name" value="Ankyrin repeat-containing domain"/>
    <property type="match status" value="1"/>
</dbReference>
<evidence type="ECO:0000256" key="1">
    <source>
        <dbReference type="SAM" id="MobiDB-lite"/>
    </source>
</evidence>
<feature type="compositionally biased region" description="Low complexity" evidence="1">
    <location>
        <begin position="23"/>
        <end position="35"/>
    </location>
</feature>
<dbReference type="RefSeq" id="XP_004343433.1">
    <property type="nucleotide sequence ID" value="XM_004343383.2"/>
</dbReference>
<dbReference type="SUPFAM" id="SSF63451">
    <property type="entry name" value="LEM domain"/>
    <property type="match status" value="1"/>
</dbReference>
<evidence type="ECO:0000313" key="2">
    <source>
        <dbReference type="EMBL" id="KJE97088.1"/>
    </source>
</evidence>
<dbReference type="InterPro" id="IPR011015">
    <property type="entry name" value="LEM/LEM-like_dom_sf"/>
</dbReference>